<dbReference type="Gene3D" id="3.40.50.300">
    <property type="entry name" value="P-loop containing nucleotide triphosphate hydrolases"/>
    <property type="match status" value="1"/>
</dbReference>
<dbReference type="Proteomes" id="UP000193710">
    <property type="component" value="Unassembled WGS sequence"/>
</dbReference>
<accession>A0A024K727</accession>
<reference evidence="2 3" key="3">
    <citation type="submission" date="2016-01" db="EMBL/GenBank/DDBJ databases">
        <title>The new phylogeny of the genus Mycobacterium.</title>
        <authorList>
            <person name="Tarcisio F."/>
            <person name="Conor M."/>
            <person name="Antonella G."/>
            <person name="Elisabetta G."/>
            <person name="Giulia F.S."/>
            <person name="Sara T."/>
            <person name="Anna F."/>
            <person name="Clotilde B."/>
            <person name="Roberto B."/>
            <person name="Veronica D.S."/>
            <person name="Fabio R."/>
            <person name="Monica P."/>
            <person name="Olivier J."/>
            <person name="Enrico T."/>
            <person name="Nicola S."/>
        </authorList>
    </citation>
    <scope>NUCLEOTIDE SEQUENCE [LARGE SCALE GENOMIC DNA]</scope>
    <source>
        <strain evidence="2 3">DSM 44626</strain>
    </source>
</reference>
<evidence type="ECO:0000313" key="3">
    <source>
        <dbReference type="Proteomes" id="UP000193710"/>
    </source>
</evidence>
<keyword evidence="3" id="KW-1185">Reference proteome</keyword>
<dbReference type="eggNOG" id="COG5635">
    <property type="taxonomic scope" value="Bacteria"/>
</dbReference>
<dbReference type="SUPFAM" id="SSF52540">
    <property type="entry name" value="P-loop containing nucleoside triphosphate hydrolases"/>
    <property type="match status" value="1"/>
</dbReference>
<evidence type="ECO:0000313" key="1">
    <source>
        <dbReference type="EMBL" id="CDO91639.1"/>
    </source>
</evidence>
<evidence type="ECO:0008006" key="4">
    <source>
        <dbReference type="Google" id="ProtNLM"/>
    </source>
</evidence>
<organism evidence="1">
    <name type="scientific">Mycobacterium triplex</name>
    <dbReference type="NCBI Taxonomy" id="47839"/>
    <lineage>
        <taxon>Bacteria</taxon>
        <taxon>Bacillati</taxon>
        <taxon>Actinomycetota</taxon>
        <taxon>Actinomycetes</taxon>
        <taxon>Mycobacteriales</taxon>
        <taxon>Mycobacteriaceae</taxon>
        <taxon>Mycobacterium</taxon>
        <taxon>Mycobacterium simiae complex</taxon>
    </lineage>
</organism>
<dbReference type="EMBL" id="LQPY01000014">
    <property type="protein sequence ID" value="ORX05441.1"/>
    <property type="molecule type" value="Genomic_DNA"/>
</dbReference>
<dbReference type="AlphaFoldDB" id="A0A024K727"/>
<reference evidence="1" key="1">
    <citation type="journal article" date="2014" name="Genome Announc.">
        <title>Draft Genome Sequence of Mycobacterium triplex DSM 44626.</title>
        <authorList>
            <person name="Sassi M."/>
            <person name="Croce O."/>
            <person name="Robert C."/>
            <person name="Raoult D."/>
            <person name="Drancourt M."/>
        </authorList>
    </citation>
    <scope>NUCLEOTIDE SEQUENCE [LARGE SCALE GENOMIC DNA]</scope>
    <source>
        <strain evidence="1">DSM 44626</strain>
    </source>
</reference>
<protein>
    <recommendedName>
        <fullName evidence="4">NERD domain-containing protein</fullName>
    </recommendedName>
</protein>
<dbReference type="InterPro" id="IPR027417">
    <property type="entry name" value="P-loop_NTPase"/>
</dbReference>
<proteinExistence type="predicted"/>
<dbReference type="RefSeq" id="WP_036474281.1">
    <property type="nucleotide sequence ID" value="NZ_HG964448.1"/>
</dbReference>
<dbReference type="Proteomes" id="UP000028880">
    <property type="component" value="Unassembled WGS sequence"/>
</dbReference>
<dbReference type="STRING" id="47839.BN973_06048"/>
<sequence length="1119" mass="122231">MNKNNNTQITVFYGDQPAHAHERRAINVVRNELARRNMPATLLVNFAVARGARQIDLLIVSDQRCMNVELKHVDPTLPLIATPNGPWRQRLPEGAERMVADHGYYEQALQETYGVADVLADLNRKGVVPGPTGKGFARHIDTVVCCDPHIPAGSTLNRHAYVSVVGLDTLVDRLAQPGPGLPHWDRRHWDEVIRHLGLYPEGEDTTEALRRRADAAAVEDYRRRFREFTAANLPPLVAAAALIDSAPVTVNADTMADHLVGRQHRIQLAAESGQGKTHLAKHAALTLTDRGQMVVWIDADDYRKGHLIQSLRRAVSPFSTHEAHSLLAKAAEGGSGITFVIDALEKCPHREKLLEQLHALQNQYPAALLVTTTNASMPQLAATCNVHLQAPTGVERGRIATTYGTSDRVAESEEYRTRYDITLAAQVIADLPAGRDSNTEVLDDYIRRRTPSEAVRAGLRCLAQAMNAGVRTALPIAEVMTTLRRCEALATTPSAIDDTLASPLIRVYQARLRFDHEKLARFLTAEHLVLTAHDGAELAQLLTQPAHRDLRDHALMLESDPVRRYDTIRQLADPTLIASAAMGSFGIPTAKQAQADITELLVQAAAAAPHSTFTAKDPQAASLDGTWHHLRQWTPIEESLLLAAGRCAYHGMFLPEIGALMDATDTVMRTAMRDLHGAGSRMAISTVVACTFGPFGQKSTPAAGLVTQGAQDARNFGDRAATTIPTATPTWTPNPRCLGRLYLAALLSHPIRHDIDAQHLPDLVKTGLAVGGYHLRLKLLESAMYGSSVLKSDTRQRMVDVLSGYDNDLGDWGTSSTLIDALASYDQITPVTSLEGIQREIADALSDVDHPDHQTLAQGIVASMFEDERVLGPYSEAIDSLPDNQRLTLYAMSVMPSDCSFGTPWAVKQLAEGADGADDLVVRALARYAGPLPRETFSHSEAVAAHLNGLSGWAKISATLPPVDESADEVAVAWRLVDELLLHLFRGDMVEQAAGIWHRLSHETPGSTVTILRDLYRANSELLSGDQNSTVNPHRALVAAYPDQIRELLQWALTHRDDLPGGREKWHPMGGTSGYAVRMLGVVGTTTTADLLRHHYVHDPELGRDAIEAVHAIDARTQQ</sequence>
<reference evidence="1" key="2">
    <citation type="submission" date="2014-04" db="EMBL/GenBank/DDBJ databases">
        <authorList>
            <person name="Xu Y.W."/>
            <person name="Yang Q."/>
        </authorList>
    </citation>
    <scope>NUCLEOTIDE SEQUENCE</scope>
    <source>
        <strain evidence="1">DSM 44626</strain>
    </source>
</reference>
<dbReference type="HOGENOM" id="CLU_280577_0_0_11"/>
<gene>
    <name evidence="2" type="ORF">AWC29_11430</name>
    <name evidence="1" type="ORF">BN973_06048</name>
</gene>
<evidence type="ECO:0000313" key="2">
    <source>
        <dbReference type="EMBL" id="ORX05441.1"/>
    </source>
</evidence>
<dbReference type="OrthoDB" id="4603958at2"/>
<dbReference type="EMBL" id="HG964448">
    <property type="protein sequence ID" value="CDO91639.1"/>
    <property type="molecule type" value="Genomic_DNA"/>
</dbReference>
<name>A0A024K727_9MYCO</name>